<reference evidence="2 3" key="1">
    <citation type="submission" date="2019-08" db="EMBL/GenBank/DDBJ databases">
        <title>Whole genome of Aphis craccivora.</title>
        <authorList>
            <person name="Voronova N.V."/>
            <person name="Shulinski R.S."/>
            <person name="Bandarenka Y.V."/>
            <person name="Zhorov D.G."/>
            <person name="Warner D."/>
        </authorList>
    </citation>
    <scope>NUCLEOTIDE SEQUENCE [LARGE SCALE GENOMIC DNA]</scope>
    <source>
        <strain evidence="2">180601</strain>
        <tissue evidence="2">Whole Body</tissue>
    </source>
</reference>
<name>A0A6G0ZBZ5_APHCR</name>
<feature type="region of interest" description="Disordered" evidence="1">
    <location>
        <begin position="1"/>
        <end position="28"/>
    </location>
</feature>
<keyword evidence="3" id="KW-1185">Reference proteome</keyword>
<comment type="caution">
    <text evidence="2">The sequence shown here is derived from an EMBL/GenBank/DDBJ whole genome shotgun (WGS) entry which is preliminary data.</text>
</comment>
<sequence>MQVYRGCNQTPSVNRDSKEPEIKKKPNSQVPVVLQRLGTLMKLLRRPMGRQQESDMVSKKSLPIPSISKMLTHANISEDIQPTDVLTPPNEKECHEEDQDAGEEHKVQMKILKLKLLQEEKILKQDKMKTEILKLQI</sequence>
<proteinExistence type="predicted"/>
<gene>
    <name evidence="2" type="ORF">FWK35_00009043</name>
</gene>
<feature type="region of interest" description="Disordered" evidence="1">
    <location>
        <begin position="76"/>
        <end position="104"/>
    </location>
</feature>
<protein>
    <submittedName>
        <fullName evidence="2">Uncharacterized protein</fullName>
    </submittedName>
</protein>
<evidence type="ECO:0000313" key="3">
    <source>
        <dbReference type="Proteomes" id="UP000478052"/>
    </source>
</evidence>
<evidence type="ECO:0000313" key="2">
    <source>
        <dbReference type="EMBL" id="KAF0767906.1"/>
    </source>
</evidence>
<dbReference type="Proteomes" id="UP000478052">
    <property type="component" value="Unassembled WGS sequence"/>
</dbReference>
<accession>A0A6G0ZBZ5</accession>
<evidence type="ECO:0000256" key="1">
    <source>
        <dbReference type="SAM" id="MobiDB-lite"/>
    </source>
</evidence>
<dbReference type="AlphaFoldDB" id="A0A6G0ZBZ5"/>
<feature type="compositionally biased region" description="Basic and acidic residues" evidence="1">
    <location>
        <begin position="15"/>
        <end position="24"/>
    </location>
</feature>
<dbReference type="EMBL" id="VUJU01000872">
    <property type="protein sequence ID" value="KAF0767906.1"/>
    <property type="molecule type" value="Genomic_DNA"/>
</dbReference>
<organism evidence="2 3">
    <name type="scientific">Aphis craccivora</name>
    <name type="common">Cowpea aphid</name>
    <dbReference type="NCBI Taxonomy" id="307492"/>
    <lineage>
        <taxon>Eukaryota</taxon>
        <taxon>Metazoa</taxon>
        <taxon>Ecdysozoa</taxon>
        <taxon>Arthropoda</taxon>
        <taxon>Hexapoda</taxon>
        <taxon>Insecta</taxon>
        <taxon>Pterygota</taxon>
        <taxon>Neoptera</taxon>
        <taxon>Paraneoptera</taxon>
        <taxon>Hemiptera</taxon>
        <taxon>Sternorrhyncha</taxon>
        <taxon>Aphidomorpha</taxon>
        <taxon>Aphidoidea</taxon>
        <taxon>Aphididae</taxon>
        <taxon>Aphidini</taxon>
        <taxon>Aphis</taxon>
        <taxon>Aphis</taxon>
    </lineage>
</organism>